<dbReference type="Gene3D" id="3.40.30.10">
    <property type="entry name" value="Glutaredoxin"/>
    <property type="match status" value="1"/>
</dbReference>
<comment type="function">
    <text evidence="1">May be required for disulfide bond formation in some proteins.</text>
</comment>
<keyword evidence="6" id="KW-0676">Redox-active center</keyword>
<gene>
    <name evidence="8" type="ORF">SAMN04489759_11037</name>
</gene>
<name>A0A1G7W377_9RHOB</name>
<organism evidence="8 9">
    <name type="scientific">Sulfitobacter delicatus</name>
    <dbReference type="NCBI Taxonomy" id="218672"/>
    <lineage>
        <taxon>Bacteria</taxon>
        <taxon>Pseudomonadati</taxon>
        <taxon>Pseudomonadota</taxon>
        <taxon>Alphaproteobacteria</taxon>
        <taxon>Rhodobacterales</taxon>
        <taxon>Roseobacteraceae</taxon>
        <taxon>Sulfitobacter</taxon>
    </lineage>
</organism>
<dbReference type="GO" id="GO:0016491">
    <property type="term" value="F:oxidoreductase activity"/>
    <property type="evidence" value="ECO:0007669"/>
    <property type="project" value="UniProtKB-KW"/>
</dbReference>
<evidence type="ECO:0000256" key="6">
    <source>
        <dbReference type="ARBA" id="ARBA00023284"/>
    </source>
</evidence>
<dbReference type="Proteomes" id="UP000199399">
    <property type="component" value="Unassembled WGS sequence"/>
</dbReference>
<feature type="domain" description="Thioredoxin" evidence="7">
    <location>
        <begin position="33"/>
        <end position="176"/>
    </location>
</feature>
<dbReference type="AlphaFoldDB" id="A0A1G7W377"/>
<evidence type="ECO:0000256" key="5">
    <source>
        <dbReference type="ARBA" id="ARBA00023157"/>
    </source>
</evidence>
<dbReference type="EMBL" id="FNBP01000010">
    <property type="protein sequence ID" value="SDG66169.1"/>
    <property type="molecule type" value="Genomic_DNA"/>
</dbReference>
<keyword evidence="5" id="KW-1015">Disulfide bond</keyword>
<dbReference type="InterPro" id="IPR013766">
    <property type="entry name" value="Thioredoxin_domain"/>
</dbReference>
<sequence length="228" mass="24703">MNRRTVILGGLAALGVGGWYAANTFGSSPLGSTSLTPMVGAANAQTTEGDVDTSGITEMVMGDENAPVTMIEYASFTCPHCATFHNEVFKKLKADYIDSGKVKFIYREVYFDRYGLWASMVARCGGQEKFFGIADLIYKSQSEWTRAGEPAAIVDELRKIGRLAGLDNEALDECLKDGAKAEALVAWYTENAETDDISSTPSFVIDGEKHSNMSYADMKELLDDALAG</sequence>
<dbReference type="PROSITE" id="PS51352">
    <property type="entry name" value="THIOREDOXIN_2"/>
    <property type="match status" value="1"/>
</dbReference>
<keyword evidence="9" id="KW-1185">Reference proteome</keyword>
<evidence type="ECO:0000256" key="4">
    <source>
        <dbReference type="ARBA" id="ARBA00023002"/>
    </source>
</evidence>
<dbReference type="RefSeq" id="WP_093743598.1">
    <property type="nucleotide sequence ID" value="NZ_FNBP01000010.1"/>
</dbReference>
<keyword evidence="3" id="KW-0732">Signal</keyword>
<dbReference type="STRING" id="218672.SAMN04489759_11037"/>
<proteinExistence type="inferred from homology"/>
<keyword evidence="4" id="KW-0560">Oxidoreductase</keyword>
<dbReference type="SUPFAM" id="SSF52833">
    <property type="entry name" value="Thioredoxin-like"/>
    <property type="match status" value="1"/>
</dbReference>
<dbReference type="InterPro" id="IPR036249">
    <property type="entry name" value="Thioredoxin-like_sf"/>
</dbReference>
<evidence type="ECO:0000313" key="8">
    <source>
        <dbReference type="EMBL" id="SDG66169.1"/>
    </source>
</evidence>
<dbReference type="OrthoDB" id="8478320at2"/>
<evidence type="ECO:0000256" key="3">
    <source>
        <dbReference type="ARBA" id="ARBA00022729"/>
    </source>
</evidence>
<dbReference type="InterPro" id="IPR012336">
    <property type="entry name" value="Thioredoxin-like_fold"/>
</dbReference>
<reference evidence="9" key="1">
    <citation type="submission" date="2016-10" db="EMBL/GenBank/DDBJ databases">
        <authorList>
            <person name="Varghese N."/>
            <person name="Submissions S."/>
        </authorList>
    </citation>
    <scope>NUCLEOTIDE SEQUENCE [LARGE SCALE GENOMIC DNA]</scope>
    <source>
        <strain evidence="9">DSM 16477</strain>
    </source>
</reference>
<dbReference type="Pfam" id="PF13462">
    <property type="entry name" value="Thioredoxin_4"/>
    <property type="match status" value="1"/>
</dbReference>
<evidence type="ECO:0000256" key="2">
    <source>
        <dbReference type="ARBA" id="ARBA00005791"/>
    </source>
</evidence>
<protein>
    <submittedName>
        <fullName evidence="8">Thioredoxin</fullName>
    </submittedName>
</protein>
<comment type="similarity">
    <text evidence="2">Belongs to the thioredoxin family. DsbA subfamily.</text>
</comment>
<dbReference type="PANTHER" id="PTHR13887">
    <property type="entry name" value="GLUTATHIONE S-TRANSFERASE KAPPA"/>
    <property type="match status" value="1"/>
</dbReference>
<evidence type="ECO:0000313" key="9">
    <source>
        <dbReference type="Proteomes" id="UP000199399"/>
    </source>
</evidence>
<dbReference type="PANTHER" id="PTHR13887:SF14">
    <property type="entry name" value="DISULFIDE BOND FORMATION PROTEIN D"/>
    <property type="match status" value="1"/>
</dbReference>
<accession>A0A1G7W377</accession>
<evidence type="ECO:0000256" key="1">
    <source>
        <dbReference type="ARBA" id="ARBA00003565"/>
    </source>
</evidence>
<evidence type="ECO:0000259" key="7">
    <source>
        <dbReference type="PROSITE" id="PS51352"/>
    </source>
</evidence>